<dbReference type="EMBL" id="JBEHZE010000001">
    <property type="protein sequence ID" value="MEX6633629.1"/>
    <property type="molecule type" value="Genomic_DNA"/>
</dbReference>
<keyword evidence="1" id="KW-0238">DNA-binding</keyword>
<reference evidence="2 3" key="1">
    <citation type="submission" date="2024-05" db="EMBL/GenBank/DDBJ databases">
        <title>Three bacterial strains, DH-69, EH-24, and ECK-19 isolated from coastal sediments.</title>
        <authorList>
            <person name="Ye Y.-Q."/>
            <person name="Du Z.-J."/>
        </authorList>
    </citation>
    <scope>NUCLEOTIDE SEQUENCE [LARGE SCALE GENOMIC DNA]</scope>
    <source>
        <strain evidence="2 3">ECK-19</strain>
    </source>
</reference>
<dbReference type="RefSeq" id="WP_369313608.1">
    <property type="nucleotide sequence ID" value="NZ_JBEHZE010000001.1"/>
</dbReference>
<dbReference type="InterPro" id="IPR000944">
    <property type="entry name" value="Tscrpt_reg_Rrf2"/>
</dbReference>
<dbReference type="Proteomes" id="UP001560685">
    <property type="component" value="Unassembled WGS sequence"/>
</dbReference>
<dbReference type="SUPFAM" id="SSF46785">
    <property type="entry name" value="Winged helix' DNA-binding domain"/>
    <property type="match status" value="1"/>
</dbReference>
<dbReference type="NCBIfam" id="TIGR00738">
    <property type="entry name" value="rrf2_super"/>
    <property type="match status" value="1"/>
</dbReference>
<evidence type="ECO:0000256" key="1">
    <source>
        <dbReference type="ARBA" id="ARBA00023125"/>
    </source>
</evidence>
<evidence type="ECO:0000313" key="3">
    <source>
        <dbReference type="Proteomes" id="UP001560685"/>
    </source>
</evidence>
<dbReference type="InterPro" id="IPR036390">
    <property type="entry name" value="WH_DNA-bd_sf"/>
</dbReference>
<gene>
    <name evidence="2" type="ORF">ABFZ84_08700</name>
</gene>
<dbReference type="PANTHER" id="PTHR33221:SF5">
    <property type="entry name" value="HTH-TYPE TRANSCRIPTIONAL REGULATOR ISCR"/>
    <property type="match status" value="1"/>
</dbReference>
<dbReference type="PROSITE" id="PS51197">
    <property type="entry name" value="HTH_RRF2_2"/>
    <property type="match status" value="1"/>
</dbReference>
<keyword evidence="3" id="KW-1185">Reference proteome</keyword>
<dbReference type="Gene3D" id="1.10.10.10">
    <property type="entry name" value="Winged helix-like DNA-binding domain superfamily/Winged helix DNA-binding domain"/>
    <property type="match status" value="1"/>
</dbReference>
<evidence type="ECO:0000313" key="2">
    <source>
        <dbReference type="EMBL" id="MEX6633629.1"/>
    </source>
</evidence>
<name>A0ABV3Z6H7_9PROT</name>
<dbReference type="Pfam" id="PF02082">
    <property type="entry name" value="Rrf2"/>
    <property type="match status" value="1"/>
</dbReference>
<dbReference type="InterPro" id="IPR036388">
    <property type="entry name" value="WH-like_DNA-bd_sf"/>
</dbReference>
<proteinExistence type="predicted"/>
<accession>A0ABV3Z6H7</accession>
<dbReference type="InterPro" id="IPR030489">
    <property type="entry name" value="TR_Rrf2-type_CS"/>
</dbReference>
<protein>
    <submittedName>
        <fullName evidence="2">Rrf2 family transcriptional regulator</fullName>
    </submittedName>
</protein>
<organism evidence="2 3">
    <name type="scientific">Hyphococcus lacteus</name>
    <dbReference type="NCBI Taxonomy" id="3143536"/>
    <lineage>
        <taxon>Bacteria</taxon>
        <taxon>Pseudomonadati</taxon>
        <taxon>Pseudomonadota</taxon>
        <taxon>Alphaproteobacteria</taxon>
        <taxon>Parvularculales</taxon>
        <taxon>Parvularculaceae</taxon>
        <taxon>Hyphococcus</taxon>
    </lineage>
</organism>
<dbReference type="PROSITE" id="PS01332">
    <property type="entry name" value="HTH_RRF2_1"/>
    <property type="match status" value="1"/>
</dbReference>
<dbReference type="PANTHER" id="PTHR33221">
    <property type="entry name" value="WINGED HELIX-TURN-HELIX TRANSCRIPTIONAL REGULATOR, RRF2 FAMILY"/>
    <property type="match status" value="1"/>
</dbReference>
<comment type="caution">
    <text evidence="2">The sequence shown here is derived from an EMBL/GenBank/DDBJ whole genome shotgun (WGS) entry which is preliminary data.</text>
</comment>
<sequence>MKLTTKGRYAVAAMTDIAATGAGSGALVSLSDIALRQGISLSYLEQLFGKLRRAGLVESARGVAGGYALTAAPANIRIAEIVAAVDEEIRTTACIPGSSVGCKGTSARCLTHDLWDELSRHIEIFLNAVTLEDILKKRVLGIASVNAPGEGADRPTLKNNPIAEVVQ</sequence>